<dbReference type="STRING" id="429701.A0A2G9H3G6"/>
<dbReference type="OrthoDB" id="753880at2759"/>
<evidence type="ECO:0000313" key="3">
    <source>
        <dbReference type="Proteomes" id="UP000231279"/>
    </source>
</evidence>
<dbReference type="AlphaFoldDB" id="A0A2G9H3G6"/>
<sequence length="235" mass="26717">MNSKKCSLRPIGQRSIKSTFLFRASNRSIDCKKNVELKKPSGKGLGLSLSDYLNRKLHRSSVLPSSVQDKEKPFSSPLSGEDSDRIAQRQSVKKEGGEAEAEAEAKFSIDDAFYMFKSVENVKNSSRNSYSTNESEILDADDFQQETRKRKHLFEGHDDNLPPKRLVVLGEDPKPRKSSRRMNFRREEPKPLFNHYENGGGWWDDNMEGVDNEEVGFNDVWEGVGSTTLGGIEWH</sequence>
<gene>
    <name evidence="2" type="ORF">CDL12_15314</name>
</gene>
<protein>
    <submittedName>
        <fullName evidence="2">Uncharacterized protein</fullName>
    </submittedName>
</protein>
<comment type="caution">
    <text evidence="2">The sequence shown here is derived from an EMBL/GenBank/DDBJ whole genome shotgun (WGS) entry which is preliminary data.</text>
</comment>
<evidence type="ECO:0000256" key="1">
    <source>
        <dbReference type="SAM" id="MobiDB-lite"/>
    </source>
</evidence>
<organism evidence="2 3">
    <name type="scientific">Handroanthus impetiginosus</name>
    <dbReference type="NCBI Taxonomy" id="429701"/>
    <lineage>
        <taxon>Eukaryota</taxon>
        <taxon>Viridiplantae</taxon>
        <taxon>Streptophyta</taxon>
        <taxon>Embryophyta</taxon>
        <taxon>Tracheophyta</taxon>
        <taxon>Spermatophyta</taxon>
        <taxon>Magnoliopsida</taxon>
        <taxon>eudicotyledons</taxon>
        <taxon>Gunneridae</taxon>
        <taxon>Pentapetalae</taxon>
        <taxon>asterids</taxon>
        <taxon>lamiids</taxon>
        <taxon>Lamiales</taxon>
        <taxon>Bignoniaceae</taxon>
        <taxon>Crescentiina</taxon>
        <taxon>Tabebuia alliance</taxon>
        <taxon>Handroanthus</taxon>
    </lineage>
</organism>
<keyword evidence="3" id="KW-1185">Reference proteome</keyword>
<evidence type="ECO:0000313" key="2">
    <source>
        <dbReference type="EMBL" id="PIN12077.1"/>
    </source>
</evidence>
<reference evidence="3" key="1">
    <citation type="journal article" date="2018" name="Gigascience">
        <title>Genome assembly of the Pink Ipe (Handroanthus impetiginosus, Bignoniaceae), a highly valued, ecologically keystone Neotropical timber forest tree.</title>
        <authorList>
            <person name="Silva-Junior O.B."/>
            <person name="Grattapaglia D."/>
            <person name="Novaes E."/>
            <person name="Collevatti R.G."/>
        </authorList>
    </citation>
    <scope>NUCLEOTIDE SEQUENCE [LARGE SCALE GENOMIC DNA]</scope>
    <source>
        <strain evidence="3">cv. UFG-1</strain>
    </source>
</reference>
<dbReference type="Proteomes" id="UP000231279">
    <property type="component" value="Unassembled WGS sequence"/>
</dbReference>
<dbReference type="PANTHER" id="PTHR38382">
    <property type="entry name" value="RNA-BINDING PROTEIN"/>
    <property type="match status" value="1"/>
</dbReference>
<feature type="region of interest" description="Disordered" evidence="1">
    <location>
        <begin position="155"/>
        <end position="181"/>
    </location>
</feature>
<dbReference type="EMBL" id="NKXS01002797">
    <property type="protein sequence ID" value="PIN12077.1"/>
    <property type="molecule type" value="Genomic_DNA"/>
</dbReference>
<feature type="region of interest" description="Disordered" evidence="1">
    <location>
        <begin position="63"/>
        <end position="86"/>
    </location>
</feature>
<dbReference type="PANTHER" id="PTHR38382:SF1">
    <property type="entry name" value="RNA-BINDING PROTEIN"/>
    <property type="match status" value="1"/>
</dbReference>
<proteinExistence type="predicted"/>
<name>A0A2G9H3G6_9LAMI</name>
<accession>A0A2G9H3G6</accession>